<evidence type="ECO:0000313" key="1">
    <source>
        <dbReference type="EMBL" id="OWL96474.1"/>
    </source>
</evidence>
<keyword evidence="2" id="KW-1185">Reference proteome</keyword>
<dbReference type="Proteomes" id="UP000197208">
    <property type="component" value="Unassembled WGS sequence"/>
</dbReference>
<reference evidence="1 2" key="1">
    <citation type="submission" date="2017-05" db="EMBL/GenBank/DDBJ databases">
        <title>De novo genome assembly of Deniococcus indicus strain DR1.</title>
        <authorList>
            <person name="Chauhan D."/>
            <person name="Yennamalli R.M."/>
            <person name="Priyadarshini R."/>
        </authorList>
    </citation>
    <scope>NUCLEOTIDE SEQUENCE [LARGE SCALE GENOMIC DNA]</scope>
    <source>
        <strain evidence="1 2">DR1</strain>
    </source>
</reference>
<accession>A0A2D0A7U4</accession>
<sequence>MVSVGLYEEAVLDFRNRKDQHFAAGKGPVDPKSFHGLRYFAPDEAWAFTVLLDRLPQDQGAEFPLETNTGETRVMARYGQVTVPLPGGERTLSVFAPLGDEQPARVFIPFRDATSGAAEGGTYGAGRYLDAALDRQLGGEGALVRVDFNLAYHPYCAYGDGWTCPLPPRENWLPDAVTAGERLP</sequence>
<dbReference type="Pfam" id="PF07920">
    <property type="entry name" value="DUF1684"/>
    <property type="match status" value="1"/>
</dbReference>
<dbReference type="PANTHER" id="PTHR41913:SF1">
    <property type="entry name" value="DUF1684 DOMAIN-CONTAINING PROTEIN"/>
    <property type="match status" value="1"/>
</dbReference>
<evidence type="ECO:0000313" key="2">
    <source>
        <dbReference type="Proteomes" id="UP000197208"/>
    </source>
</evidence>
<evidence type="ECO:0008006" key="3">
    <source>
        <dbReference type="Google" id="ProtNLM"/>
    </source>
</evidence>
<dbReference type="InterPro" id="IPR012467">
    <property type="entry name" value="DUF1684"/>
</dbReference>
<dbReference type="PANTHER" id="PTHR41913">
    <property type="entry name" value="DUF1684 DOMAIN-CONTAINING PROTEIN"/>
    <property type="match status" value="1"/>
</dbReference>
<dbReference type="OrthoDB" id="5493262at2"/>
<comment type="caution">
    <text evidence="1">The sequence shown here is derived from an EMBL/GenBank/DDBJ whole genome shotgun (WGS) entry which is preliminary data.</text>
</comment>
<gene>
    <name evidence="1" type="ORF">CBQ26_08820</name>
</gene>
<organism evidence="1 2">
    <name type="scientific">Deinococcus indicus</name>
    <dbReference type="NCBI Taxonomy" id="223556"/>
    <lineage>
        <taxon>Bacteria</taxon>
        <taxon>Thermotogati</taxon>
        <taxon>Deinococcota</taxon>
        <taxon>Deinococci</taxon>
        <taxon>Deinococcales</taxon>
        <taxon>Deinococcaceae</taxon>
        <taxon>Deinococcus</taxon>
    </lineage>
</organism>
<protein>
    <recommendedName>
        <fullName evidence="3">DUF1684 domain-containing protein</fullName>
    </recommendedName>
</protein>
<dbReference type="AlphaFoldDB" id="A0A2D0A7U4"/>
<proteinExistence type="predicted"/>
<dbReference type="EMBL" id="NHMK01000011">
    <property type="protein sequence ID" value="OWL96474.1"/>
    <property type="molecule type" value="Genomic_DNA"/>
</dbReference>
<name>A0A2D0A7U4_9DEIO</name>